<dbReference type="PANTHER" id="PTHR10566">
    <property type="entry name" value="CHAPERONE-ACTIVITY OF BC1 COMPLEX CABC1 -RELATED"/>
    <property type="match status" value="1"/>
</dbReference>
<dbReference type="EMBL" id="GISG01161080">
    <property type="protein sequence ID" value="MBA4649566.1"/>
    <property type="molecule type" value="Transcribed_RNA"/>
</dbReference>
<reference evidence="3" key="1">
    <citation type="journal article" date="2013" name="J. Plant Res.">
        <title>Effect of fungi and light on seed germination of three Opuntia species from semiarid lands of central Mexico.</title>
        <authorList>
            <person name="Delgado-Sanchez P."/>
            <person name="Jimenez-Bremont J.F."/>
            <person name="Guerrero-Gonzalez Mde L."/>
            <person name="Flores J."/>
        </authorList>
    </citation>
    <scope>NUCLEOTIDE SEQUENCE</scope>
    <source>
        <tissue evidence="3">Cladode</tissue>
    </source>
</reference>
<dbReference type="InterPro" id="IPR004147">
    <property type="entry name" value="ABC1_dom"/>
</dbReference>
<protein>
    <recommendedName>
        <fullName evidence="2">ABC1 atypical kinase-like domain-containing protein</fullName>
    </recommendedName>
</protein>
<dbReference type="AlphaFoldDB" id="A0A7C9DT91"/>
<reference evidence="3" key="2">
    <citation type="submission" date="2020-07" db="EMBL/GenBank/DDBJ databases">
        <authorList>
            <person name="Vera ALvarez R."/>
            <person name="Arias-Moreno D.M."/>
            <person name="Jimenez-Jacinto V."/>
            <person name="Jimenez-Bremont J.F."/>
            <person name="Swaminathan K."/>
            <person name="Moose S.P."/>
            <person name="Guerrero-Gonzalez M.L."/>
            <person name="Marino-Ramirez L."/>
            <person name="Landsman D."/>
            <person name="Rodriguez-Kessler M."/>
            <person name="Delgado-Sanchez P."/>
        </authorList>
    </citation>
    <scope>NUCLEOTIDE SEQUENCE</scope>
    <source>
        <tissue evidence="3">Cladode</tissue>
    </source>
</reference>
<dbReference type="GO" id="GO:0046467">
    <property type="term" value="P:membrane lipid biosynthetic process"/>
    <property type="evidence" value="ECO:0007669"/>
    <property type="project" value="TreeGrafter"/>
</dbReference>
<comment type="similarity">
    <text evidence="1">Belongs to the protein kinase superfamily. ADCK protein kinase family.</text>
</comment>
<dbReference type="GO" id="GO:1901031">
    <property type="term" value="P:regulation of response to reactive oxygen species"/>
    <property type="evidence" value="ECO:0007669"/>
    <property type="project" value="TreeGrafter"/>
</dbReference>
<dbReference type="InterPro" id="IPR050154">
    <property type="entry name" value="UbiB_kinase"/>
</dbReference>
<dbReference type="InterPro" id="IPR011009">
    <property type="entry name" value="Kinase-like_dom_sf"/>
</dbReference>
<dbReference type="EMBL" id="GISG01161081">
    <property type="protein sequence ID" value="MBA4649567.1"/>
    <property type="molecule type" value="Transcribed_RNA"/>
</dbReference>
<evidence type="ECO:0000259" key="2">
    <source>
        <dbReference type="Pfam" id="PF03109"/>
    </source>
</evidence>
<dbReference type="PANTHER" id="PTHR10566:SF113">
    <property type="entry name" value="PROTEIN ACTIVITY OF BC1 COMPLEX KINASE 7, CHLOROPLASTIC"/>
    <property type="match status" value="1"/>
</dbReference>
<sequence>MAAILPSQSCYCCHMGLPRQGTAVGEPSFPSLMSSRNLTQFKSYTRVLAASHKGFSVQVEMKDTKLPAELGSNGRSIKMMPTSEVMKNIRSSSVSNTGTVNSTKQVINGASKVVNGVYIIKRETASSLVERSKVCENEGLPPLDEPIVLQTDTGFSWANDSYSFLQRSIDVWSFVMSLYVRVNLENAKWAYIGGFNKEKQKKRRKITAAWMRERMLQLGPTFIKLGQLLSSRSDLFPREYVDEMSKLQDRVPAFSPKKARGLIAEELGAPIDILFKVFEDQPLAAASLGQVHRAILHNGERVAIKVQRPGLKRLFDVDLRNLKLIAEYFQNGERLGSPIRDWVGVYEECAK</sequence>
<name>A0A7C9DT91_OPUST</name>
<dbReference type="GO" id="GO:0016020">
    <property type="term" value="C:membrane"/>
    <property type="evidence" value="ECO:0007669"/>
    <property type="project" value="GOC"/>
</dbReference>
<dbReference type="Pfam" id="PF03109">
    <property type="entry name" value="ABC1"/>
    <property type="match status" value="1"/>
</dbReference>
<evidence type="ECO:0000256" key="1">
    <source>
        <dbReference type="ARBA" id="ARBA00009670"/>
    </source>
</evidence>
<feature type="domain" description="ABC1 atypical kinase-like" evidence="2">
    <location>
        <begin position="246"/>
        <end position="331"/>
    </location>
</feature>
<dbReference type="SUPFAM" id="SSF56112">
    <property type="entry name" value="Protein kinase-like (PK-like)"/>
    <property type="match status" value="1"/>
</dbReference>
<proteinExistence type="inferred from homology"/>
<organism evidence="3">
    <name type="scientific">Opuntia streptacantha</name>
    <name type="common">Prickly pear cactus</name>
    <name type="synonym">Opuntia cardona</name>
    <dbReference type="NCBI Taxonomy" id="393608"/>
    <lineage>
        <taxon>Eukaryota</taxon>
        <taxon>Viridiplantae</taxon>
        <taxon>Streptophyta</taxon>
        <taxon>Embryophyta</taxon>
        <taxon>Tracheophyta</taxon>
        <taxon>Spermatophyta</taxon>
        <taxon>Magnoliopsida</taxon>
        <taxon>eudicotyledons</taxon>
        <taxon>Gunneridae</taxon>
        <taxon>Pentapetalae</taxon>
        <taxon>Caryophyllales</taxon>
        <taxon>Cactineae</taxon>
        <taxon>Cactaceae</taxon>
        <taxon>Opuntioideae</taxon>
        <taxon>Opuntia</taxon>
    </lineage>
</organism>
<evidence type="ECO:0000313" key="3">
    <source>
        <dbReference type="EMBL" id="MBA4649567.1"/>
    </source>
</evidence>
<accession>A0A7C9DT91</accession>